<organism evidence="1 3">
    <name type="scientific">Didymodactylos carnosus</name>
    <dbReference type="NCBI Taxonomy" id="1234261"/>
    <lineage>
        <taxon>Eukaryota</taxon>
        <taxon>Metazoa</taxon>
        <taxon>Spiralia</taxon>
        <taxon>Gnathifera</taxon>
        <taxon>Rotifera</taxon>
        <taxon>Eurotatoria</taxon>
        <taxon>Bdelloidea</taxon>
        <taxon>Philodinida</taxon>
        <taxon>Philodinidae</taxon>
        <taxon>Didymodactylos</taxon>
    </lineage>
</organism>
<evidence type="ECO:0000313" key="2">
    <source>
        <dbReference type="EMBL" id="CAF3747325.1"/>
    </source>
</evidence>
<dbReference type="AlphaFoldDB" id="A0A8S2DP77"/>
<sequence>MFLYRWRRFRYQSRRHRRQATVDQEQMRHDILPALN</sequence>
<comment type="caution">
    <text evidence="1">The sequence shown here is derived from an EMBL/GenBank/DDBJ whole genome shotgun (WGS) entry which is preliminary data.</text>
</comment>
<evidence type="ECO:0000313" key="1">
    <source>
        <dbReference type="EMBL" id="CAF0976538.1"/>
    </source>
</evidence>
<protein>
    <submittedName>
        <fullName evidence="1">Uncharacterized protein</fullName>
    </submittedName>
</protein>
<evidence type="ECO:0000313" key="3">
    <source>
        <dbReference type="Proteomes" id="UP000677228"/>
    </source>
</evidence>
<reference evidence="1" key="1">
    <citation type="submission" date="2021-02" db="EMBL/GenBank/DDBJ databases">
        <authorList>
            <person name="Nowell W R."/>
        </authorList>
    </citation>
    <scope>NUCLEOTIDE SEQUENCE</scope>
</reference>
<accession>A0A8S2DP77</accession>
<dbReference type="Proteomes" id="UP000682733">
    <property type="component" value="Unassembled WGS sequence"/>
</dbReference>
<name>A0A8S2DP77_9BILA</name>
<dbReference type="EMBL" id="CAJOBA010005553">
    <property type="protein sequence ID" value="CAF3747325.1"/>
    <property type="molecule type" value="Genomic_DNA"/>
</dbReference>
<gene>
    <name evidence="1" type="ORF">OVA965_LOCUS13359</name>
    <name evidence="2" type="ORF">TMI583_LOCUS13362</name>
</gene>
<dbReference type="EMBL" id="CAJNOK010005548">
    <property type="protein sequence ID" value="CAF0976538.1"/>
    <property type="molecule type" value="Genomic_DNA"/>
</dbReference>
<feature type="non-terminal residue" evidence="1">
    <location>
        <position position="36"/>
    </location>
</feature>
<dbReference type="Proteomes" id="UP000677228">
    <property type="component" value="Unassembled WGS sequence"/>
</dbReference>
<proteinExistence type="predicted"/>